<dbReference type="PRINTS" id="PR00081">
    <property type="entry name" value="GDHRDH"/>
</dbReference>
<sequence>MAPPSLKYVNKLRGKRILIFGATSGFGFAVAEAAIEHGATVTLSGSKPERLTHAVERLKISYGDIIRGDQIKTVACDLGDLDNLTSHLTELFNTVTDSGKNKLDHIVFTAGDAHRGPAKVLAGTEYLSNSPDASLTFTNGVSGHKPVKGWAVPAMAATALEGLVRGLAVDLAPVRVNLVSAGPVSTEVLASLPKEYVHMYAKETLVKRISRPEDIAEAYIYIMKDGGITGTVLFSDGGRRLA</sequence>
<keyword evidence="2" id="KW-0521">NADP</keyword>
<dbReference type="OrthoDB" id="294295at2759"/>
<dbReference type="InterPro" id="IPR036291">
    <property type="entry name" value="NAD(P)-bd_dom_sf"/>
</dbReference>
<keyword evidence="5" id="KW-1185">Reference proteome</keyword>
<reference evidence="4 5" key="1">
    <citation type="journal article" date="2021" name="Nat. Commun.">
        <title>Genetic determinants of endophytism in the Arabidopsis root mycobiome.</title>
        <authorList>
            <person name="Mesny F."/>
            <person name="Miyauchi S."/>
            <person name="Thiergart T."/>
            <person name="Pickel B."/>
            <person name="Atanasova L."/>
            <person name="Karlsson M."/>
            <person name="Huettel B."/>
            <person name="Barry K.W."/>
            <person name="Haridas S."/>
            <person name="Chen C."/>
            <person name="Bauer D."/>
            <person name="Andreopoulos W."/>
            <person name="Pangilinan J."/>
            <person name="LaButti K."/>
            <person name="Riley R."/>
            <person name="Lipzen A."/>
            <person name="Clum A."/>
            <person name="Drula E."/>
            <person name="Henrissat B."/>
            <person name="Kohler A."/>
            <person name="Grigoriev I.V."/>
            <person name="Martin F.M."/>
            <person name="Hacquard S."/>
        </authorList>
    </citation>
    <scope>NUCLEOTIDE SEQUENCE [LARGE SCALE GENOMIC DNA]</scope>
    <source>
        <strain evidence="4 5">MPI-CAGE-CH-0241</strain>
    </source>
</reference>
<accession>A0A9P8VQ31</accession>
<dbReference type="Pfam" id="PF23441">
    <property type="entry name" value="SDR"/>
    <property type="match status" value="2"/>
</dbReference>
<keyword evidence="3" id="KW-0560">Oxidoreductase</keyword>
<organism evidence="4 5">
    <name type="scientific">Thelonectria olida</name>
    <dbReference type="NCBI Taxonomy" id="1576542"/>
    <lineage>
        <taxon>Eukaryota</taxon>
        <taxon>Fungi</taxon>
        <taxon>Dikarya</taxon>
        <taxon>Ascomycota</taxon>
        <taxon>Pezizomycotina</taxon>
        <taxon>Sordariomycetes</taxon>
        <taxon>Hypocreomycetidae</taxon>
        <taxon>Hypocreales</taxon>
        <taxon>Nectriaceae</taxon>
        <taxon>Thelonectria</taxon>
    </lineage>
</organism>
<evidence type="ECO:0000313" key="4">
    <source>
        <dbReference type="EMBL" id="KAH6869541.1"/>
    </source>
</evidence>
<dbReference type="SUPFAM" id="SSF51735">
    <property type="entry name" value="NAD(P)-binding Rossmann-fold domains"/>
    <property type="match status" value="1"/>
</dbReference>
<dbReference type="CDD" id="cd05233">
    <property type="entry name" value="SDR_c"/>
    <property type="match status" value="1"/>
</dbReference>
<dbReference type="Gene3D" id="3.40.50.720">
    <property type="entry name" value="NAD(P)-binding Rossmann-like Domain"/>
    <property type="match status" value="2"/>
</dbReference>
<dbReference type="PANTHER" id="PTHR43477">
    <property type="entry name" value="DIHYDROANTICAPSIN 7-DEHYDROGENASE"/>
    <property type="match status" value="1"/>
</dbReference>
<evidence type="ECO:0000256" key="3">
    <source>
        <dbReference type="ARBA" id="ARBA00023002"/>
    </source>
</evidence>
<evidence type="ECO:0000313" key="5">
    <source>
        <dbReference type="Proteomes" id="UP000777438"/>
    </source>
</evidence>
<dbReference type="AlphaFoldDB" id="A0A9P8VQ31"/>
<dbReference type="InterPro" id="IPR002347">
    <property type="entry name" value="SDR_fam"/>
</dbReference>
<dbReference type="PANTHER" id="PTHR43477:SF1">
    <property type="entry name" value="DIHYDROANTICAPSIN 7-DEHYDROGENASE"/>
    <property type="match status" value="1"/>
</dbReference>
<dbReference type="GO" id="GO:0016491">
    <property type="term" value="F:oxidoreductase activity"/>
    <property type="evidence" value="ECO:0007669"/>
    <property type="project" value="UniProtKB-KW"/>
</dbReference>
<protein>
    <submittedName>
        <fullName evidence="4">Short-chain dehydrogenase</fullName>
    </submittedName>
</protein>
<evidence type="ECO:0000256" key="2">
    <source>
        <dbReference type="ARBA" id="ARBA00022857"/>
    </source>
</evidence>
<evidence type="ECO:0000256" key="1">
    <source>
        <dbReference type="ARBA" id="ARBA00006484"/>
    </source>
</evidence>
<comment type="caution">
    <text evidence="4">The sequence shown here is derived from an EMBL/GenBank/DDBJ whole genome shotgun (WGS) entry which is preliminary data.</text>
</comment>
<dbReference type="InterPro" id="IPR051122">
    <property type="entry name" value="SDR_DHRS6-like"/>
</dbReference>
<dbReference type="InterPro" id="IPR057571">
    <property type="entry name" value="SDR_PhqE-like"/>
</dbReference>
<gene>
    <name evidence="4" type="ORF">B0T10DRAFT_467231</name>
</gene>
<dbReference type="Proteomes" id="UP000777438">
    <property type="component" value="Unassembled WGS sequence"/>
</dbReference>
<dbReference type="EMBL" id="JAGPYM010000070">
    <property type="protein sequence ID" value="KAH6869541.1"/>
    <property type="molecule type" value="Genomic_DNA"/>
</dbReference>
<proteinExistence type="inferred from homology"/>
<comment type="similarity">
    <text evidence="1">Belongs to the short-chain dehydrogenases/reductases (SDR) family.</text>
</comment>
<name>A0A9P8VQ31_9HYPO</name>